<gene>
    <name evidence="13" type="ORF">GCM10008957_51470</name>
</gene>
<sequence length="430" mass="46680">MRQIRSLSLRLKLTLGYALIFSLSVLLGAAGVYLSASSTLQHSLDTTLSETASVAQASIEHQQGRYVFASGLKPSGDVYVDLLDQRGTRLAFAGTGVDDLPLPPTQGLRTAKARRYLTQQVQGGLFLRVSRSSDILSEVTEMLGRILAIGSLGMILLACAAGYFLADRALRPMDAVARLASRITESGNYTQRVPAVVGTDEMAVLTNTVNRLLDHMAGTIEREQSFARIAAHELRTPLTAIKGRLDLALERPRDNATYQKTLEVMRSRVYALVSLSEGLLELASTDAPLKLQRVELGSVVLDVVERLEEAFKARGKHLELDVGENWVSAELPGLQHLVQNLVENALKHGGGQVVVQVAPGLLAVHDGGMGPDPGEWERLLRPFERGSTAHTVPGNGLGLALVQSLARRWHAVITPSWSEKGFTVELHWPP</sequence>
<evidence type="ECO:0000313" key="13">
    <source>
        <dbReference type="EMBL" id="GGR35212.1"/>
    </source>
</evidence>
<dbReference type="PROSITE" id="PS50885">
    <property type="entry name" value="HAMP"/>
    <property type="match status" value="1"/>
</dbReference>
<evidence type="ECO:0000256" key="3">
    <source>
        <dbReference type="ARBA" id="ARBA00012438"/>
    </source>
</evidence>
<dbReference type="RefSeq" id="WP_189093405.1">
    <property type="nucleotide sequence ID" value="NZ_BMQL01000067.1"/>
</dbReference>
<dbReference type="PROSITE" id="PS50109">
    <property type="entry name" value="HIS_KIN"/>
    <property type="match status" value="1"/>
</dbReference>
<evidence type="ECO:0000256" key="8">
    <source>
        <dbReference type="ARBA" id="ARBA00022989"/>
    </source>
</evidence>
<keyword evidence="4" id="KW-0597">Phosphoprotein</keyword>
<keyword evidence="10" id="KW-0472">Membrane</keyword>
<dbReference type="Pfam" id="PF02518">
    <property type="entry name" value="HATPase_c"/>
    <property type="match status" value="1"/>
</dbReference>
<dbReference type="AlphaFoldDB" id="A0A918FFS1"/>
<evidence type="ECO:0000256" key="2">
    <source>
        <dbReference type="ARBA" id="ARBA00004370"/>
    </source>
</evidence>
<keyword evidence="9" id="KW-0902">Two-component regulatory system</keyword>
<keyword evidence="7 13" id="KW-0418">Kinase</keyword>
<feature type="transmembrane region" description="Helical" evidence="10">
    <location>
        <begin position="12"/>
        <end position="34"/>
    </location>
</feature>
<evidence type="ECO:0000256" key="6">
    <source>
        <dbReference type="ARBA" id="ARBA00022692"/>
    </source>
</evidence>
<dbReference type="Pfam" id="PF00512">
    <property type="entry name" value="HisKA"/>
    <property type="match status" value="1"/>
</dbReference>
<dbReference type="SMART" id="SM00388">
    <property type="entry name" value="HisKA"/>
    <property type="match status" value="1"/>
</dbReference>
<keyword evidence="5" id="KW-0808">Transferase</keyword>
<dbReference type="SMART" id="SM00304">
    <property type="entry name" value="HAMP"/>
    <property type="match status" value="1"/>
</dbReference>
<dbReference type="InterPro" id="IPR036097">
    <property type="entry name" value="HisK_dim/P_sf"/>
</dbReference>
<dbReference type="GO" id="GO:0016020">
    <property type="term" value="C:membrane"/>
    <property type="evidence" value="ECO:0007669"/>
    <property type="project" value="UniProtKB-SubCell"/>
</dbReference>
<evidence type="ECO:0000313" key="14">
    <source>
        <dbReference type="Proteomes" id="UP000603865"/>
    </source>
</evidence>
<organism evidence="13 14">
    <name type="scientific">Deinococcus ruber</name>
    <dbReference type="NCBI Taxonomy" id="1848197"/>
    <lineage>
        <taxon>Bacteria</taxon>
        <taxon>Thermotogati</taxon>
        <taxon>Deinococcota</taxon>
        <taxon>Deinococci</taxon>
        <taxon>Deinococcales</taxon>
        <taxon>Deinococcaceae</taxon>
        <taxon>Deinococcus</taxon>
    </lineage>
</organism>
<evidence type="ECO:0000259" key="11">
    <source>
        <dbReference type="PROSITE" id="PS50109"/>
    </source>
</evidence>
<reference evidence="13" key="1">
    <citation type="journal article" date="2014" name="Int. J. Syst. Evol. Microbiol.">
        <title>Complete genome sequence of Corynebacterium casei LMG S-19264T (=DSM 44701T), isolated from a smear-ripened cheese.</title>
        <authorList>
            <consortium name="US DOE Joint Genome Institute (JGI-PGF)"/>
            <person name="Walter F."/>
            <person name="Albersmeier A."/>
            <person name="Kalinowski J."/>
            <person name="Ruckert C."/>
        </authorList>
    </citation>
    <scope>NUCLEOTIDE SEQUENCE</scope>
    <source>
        <strain evidence="13">JCM 31311</strain>
    </source>
</reference>
<dbReference type="SMART" id="SM00387">
    <property type="entry name" value="HATPase_c"/>
    <property type="match status" value="1"/>
</dbReference>
<protein>
    <recommendedName>
        <fullName evidence="3">histidine kinase</fullName>
        <ecNumber evidence="3">2.7.13.3</ecNumber>
    </recommendedName>
</protein>
<dbReference type="SUPFAM" id="SSF47384">
    <property type="entry name" value="Homodimeric domain of signal transducing histidine kinase"/>
    <property type="match status" value="1"/>
</dbReference>
<dbReference type="GO" id="GO:0000155">
    <property type="term" value="F:phosphorelay sensor kinase activity"/>
    <property type="evidence" value="ECO:0007669"/>
    <property type="project" value="InterPro"/>
</dbReference>
<dbReference type="InterPro" id="IPR036890">
    <property type="entry name" value="HATPase_C_sf"/>
</dbReference>
<dbReference type="InterPro" id="IPR003594">
    <property type="entry name" value="HATPase_dom"/>
</dbReference>
<dbReference type="PANTHER" id="PTHR45436:SF5">
    <property type="entry name" value="SENSOR HISTIDINE KINASE TRCS"/>
    <property type="match status" value="1"/>
</dbReference>
<evidence type="ECO:0000256" key="5">
    <source>
        <dbReference type="ARBA" id="ARBA00022679"/>
    </source>
</evidence>
<dbReference type="InterPro" id="IPR005467">
    <property type="entry name" value="His_kinase_dom"/>
</dbReference>
<name>A0A918FFS1_9DEIO</name>
<keyword evidence="8 10" id="KW-1133">Transmembrane helix</keyword>
<proteinExistence type="predicted"/>
<dbReference type="Gene3D" id="3.30.565.10">
    <property type="entry name" value="Histidine kinase-like ATPase, C-terminal domain"/>
    <property type="match status" value="1"/>
</dbReference>
<keyword evidence="14" id="KW-1185">Reference proteome</keyword>
<evidence type="ECO:0000256" key="9">
    <source>
        <dbReference type="ARBA" id="ARBA00023012"/>
    </source>
</evidence>
<feature type="domain" description="HAMP" evidence="12">
    <location>
        <begin position="167"/>
        <end position="221"/>
    </location>
</feature>
<dbReference type="CDD" id="cd00082">
    <property type="entry name" value="HisKA"/>
    <property type="match status" value="1"/>
</dbReference>
<dbReference type="CDD" id="cd06225">
    <property type="entry name" value="HAMP"/>
    <property type="match status" value="1"/>
</dbReference>
<evidence type="ECO:0000256" key="1">
    <source>
        <dbReference type="ARBA" id="ARBA00000085"/>
    </source>
</evidence>
<accession>A0A918FFS1</accession>
<dbReference type="Pfam" id="PF00672">
    <property type="entry name" value="HAMP"/>
    <property type="match status" value="1"/>
</dbReference>
<feature type="transmembrane region" description="Helical" evidence="10">
    <location>
        <begin position="146"/>
        <end position="166"/>
    </location>
</feature>
<feature type="domain" description="Histidine kinase" evidence="11">
    <location>
        <begin position="229"/>
        <end position="430"/>
    </location>
</feature>
<comment type="subcellular location">
    <subcellularLocation>
        <location evidence="2">Membrane</location>
    </subcellularLocation>
</comment>
<evidence type="ECO:0000256" key="7">
    <source>
        <dbReference type="ARBA" id="ARBA00022777"/>
    </source>
</evidence>
<dbReference type="SUPFAM" id="SSF158472">
    <property type="entry name" value="HAMP domain-like"/>
    <property type="match status" value="1"/>
</dbReference>
<dbReference type="EMBL" id="BMQL01000067">
    <property type="protein sequence ID" value="GGR35212.1"/>
    <property type="molecule type" value="Genomic_DNA"/>
</dbReference>
<dbReference type="InterPro" id="IPR003660">
    <property type="entry name" value="HAMP_dom"/>
</dbReference>
<keyword evidence="6 10" id="KW-0812">Transmembrane</keyword>
<dbReference type="SUPFAM" id="SSF55874">
    <property type="entry name" value="ATPase domain of HSP90 chaperone/DNA topoisomerase II/histidine kinase"/>
    <property type="match status" value="1"/>
</dbReference>
<comment type="catalytic activity">
    <reaction evidence="1">
        <text>ATP + protein L-histidine = ADP + protein N-phospho-L-histidine.</text>
        <dbReference type="EC" id="2.7.13.3"/>
    </reaction>
</comment>
<dbReference type="Gene3D" id="1.10.287.130">
    <property type="match status" value="1"/>
</dbReference>
<comment type="caution">
    <text evidence="13">The sequence shown here is derived from an EMBL/GenBank/DDBJ whole genome shotgun (WGS) entry which is preliminary data.</text>
</comment>
<evidence type="ECO:0000256" key="4">
    <source>
        <dbReference type="ARBA" id="ARBA00022553"/>
    </source>
</evidence>
<dbReference type="PANTHER" id="PTHR45436">
    <property type="entry name" value="SENSOR HISTIDINE KINASE YKOH"/>
    <property type="match status" value="1"/>
</dbReference>
<dbReference type="EC" id="2.7.13.3" evidence="3"/>
<dbReference type="Proteomes" id="UP000603865">
    <property type="component" value="Unassembled WGS sequence"/>
</dbReference>
<reference evidence="13" key="2">
    <citation type="submission" date="2020-09" db="EMBL/GenBank/DDBJ databases">
        <authorList>
            <person name="Sun Q."/>
            <person name="Ohkuma M."/>
        </authorList>
    </citation>
    <scope>NUCLEOTIDE SEQUENCE</scope>
    <source>
        <strain evidence="13">JCM 31311</strain>
    </source>
</reference>
<evidence type="ECO:0000259" key="12">
    <source>
        <dbReference type="PROSITE" id="PS50885"/>
    </source>
</evidence>
<dbReference type="InterPro" id="IPR003661">
    <property type="entry name" value="HisK_dim/P_dom"/>
</dbReference>
<dbReference type="InterPro" id="IPR050428">
    <property type="entry name" value="TCS_sensor_his_kinase"/>
</dbReference>
<evidence type="ECO:0000256" key="10">
    <source>
        <dbReference type="SAM" id="Phobius"/>
    </source>
</evidence>